<evidence type="ECO:0000313" key="1">
    <source>
        <dbReference type="EMBL" id="CAD8084572.1"/>
    </source>
</evidence>
<proteinExistence type="predicted"/>
<organism evidence="1 2">
    <name type="scientific">Paramecium primaurelia</name>
    <dbReference type="NCBI Taxonomy" id="5886"/>
    <lineage>
        <taxon>Eukaryota</taxon>
        <taxon>Sar</taxon>
        <taxon>Alveolata</taxon>
        <taxon>Ciliophora</taxon>
        <taxon>Intramacronucleata</taxon>
        <taxon>Oligohymenophorea</taxon>
        <taxon>Peniculida</taxon>
        <taxon>Parameciidae</taxon>
        <taxon>Paramecium</taxon>
    </lineage>
</organism>
<comment type="caution">
    <text evidence="1">The sequence shown here is derived from an EMBL/GenBank/DDBJ whole genome shotgun (WGS) entry which is preliminary data.</text>
</comment>
<keyword evidence="2" id="KW-1185">Reference proteome</keyword>
<dbReference type="AlphaFoldDB" id="A0A8S1MZ40"/>
<dbReference type="OMA" id="TRIVRIW"/>
<protein>
    <submittedName>
        <fullName evidence="1">Uncharacterized protein</fullName>
    </submittedName>
</protein>
<gene>
    <name evidence="1" type="ORF">PPRIM_AZ9-3.1.T0720152</name>
</gene>
<dbReference type="PANTHER" id="PTHR37028:SF4">
    <property type="entry name" value="ALMS MOTIF DOMAIN-CONTAINING PROTEIN"/>
    <property type="match status" value="1"/>
</dbReference>
<name>A0A8S1MZ40_PARPR</name>
<dbReference type="PANTHER" id="PTHR37028">
    <property type="entry name" value="UNNAMED PRODUCT-RELATED"/>
    <property type="match status" value="1"/>
</dbReference>
<evidence type="ECO:0000313" key="2">
    <source>
        <dbReference type="Proteomes" id="UP000688137"/>
    </source>
</evidence>
<dbReference type="EMBL" id="CAJJDM010000075">
    <property type="protein sequence ID" value="CAD8084572.1"/>
    <property type="molecule type" value="Genomic_DNA"/>
</dbReference>
<sequence>MTNQSRASAMLNFVDNSRTLIHKLHELFKHMNESEALIIYICNEINFPQLSDQIIMVSYLNEFSTYCRTIGLLALQESFKQQKSTLEETLLMHLITLKREQLIELSTRIVRIWSINNRDQKQGSLQENQQRKMSVSEMYTKSSSQLNHLYEQHILNEENQIVKRDQQINHLMKECTFKPQISKKSQKLELNSPAHIRLNNYAMDSKIKLQIVQELNQKQELKDCTFKPSINIKSIGNNQSVENPFDRLYQNALTQRNKTPRNNEDSQFTYRPQLISSPIKLQQFEGISVEERLYNHHFEKMNNVAMKQEELQQIELEQCTFTPVINQNGNSRQNEKVYERLYNHSSVKSVSDVKDHSISHINKKSESLIKKPQSENNSYVTQFQIESNPFDRLYQEHQRQEKKKKSNQIQYYQSIPFKPILNKKLSLQ</sequence>
<accession>A0A8S1MZ40</accession>
<dbReference type="Proteomes" id="UP000688137">
    <property type="component" value="Unassembled WGS sequence"/>
</dbReference>
<reference evidence="1" key="1">
    <citation type="submission" date="2021-01" db="EMBL/GenBank/DDBJ databases">
        <authorList>
            <consortium name="Genoscope - CEA"/>
            <person name="William W."/>
        </authorList>
    </citation>
    <scope>NUCLEOTIDE SEQUENCE</scope>
</reference>